<dbReference type="STRING" id="34508.A0A4U8V0K0"/>
<feature type="region of interest" description="Disordered" evidence="1">
    <location>
        <begin position="78"/>
        <end position="112"/>
    </location>
</feature>
<evidence type="ECO:0000313" key="2">
    <source>
        <dbReference type="EMBL" id="TMS38779.1"/>
    </source>
</evidence>
<name>A0A4U8V0K0_STECR</name>
<dbReference type="EMBL" id="CM016762">
    <property type="protein sequence ID" value="TMS38779.1"/>
    <property type="molecule type" value="Genomic_DNA"/>
</dbReference>
<dbReference type="OrthoDB" id="5851387at2759"/>
<dbReference type="Proteomes" id="UP000298663">
    <property type="component" value="Chromosome X"/>
</dbReference>
<organism evidence="2 3">
    <name type="scientific">Steinernema carpocapsae</name>
    <name type="common">Entomopathogenic nematode</name>
    <dbReference type="NCBI Taxonomy" id="34508"/>
    <lineage>
        <taxon>Eukaryota</taxon>
        <taxon>Metazoa</taxon>
        <taxon>Ecdysozoa</taxon>
        <taxon>Nematoda</taxon>
        <taxon>Chromadorea</taxon>
        <taxon>Rhabditida</taxon>
        <taxon>Tylenchina</taxon>
        <taxon>Panagrolaimomorpha</taxon>
        <taxon>Strongyloidoidea</taxon>
        <taxon>Steinernematidae</taxon>
        <taxon>Steinernema</taxon>
    </lineage>
</organism>
<reference evidence="2 3" key="1">
    <citation type="journal article" date="2015" name="Genome Biol.">
        <title>Comparative genomics of Steinernema reveals deeply conserved gene regulatory networks.</title>
        <authorList>
            <person name="Dillman A.R."/>
            <person name="Macchietto M."/>
            <person name="Porter C.F."/>
            <person name="Rogers A."/>
            <person name="Williams B."/>
            <person name="Antoshechkin I."/>
            <person name="Lee M.M."/>
            <person name="Goodwin Z."/>
            <person name="Lu X."/>
            <person name="Lewis E.E."/>
            <person name="Goodrich-Blair H."/>
            <person name="Stock S.P."/>
            <person name="Adams B.J."/>
            <person name="Sternberg P.W."/>
            <person name="Mortazavi A."/>
        </authorList>
    </citation>
    <scope>NUCLEOTIDE SEQUENCE [LARGE SCALE GENOMIC DNA]</scope>
    <source>
        <strain evidence="2 3">ALL</strain>
    </source>
</reference>
<evidence type="ECO:0000313" key="3">
    <source>
        <dbReference type="Proteomes" id="UP000298663"/>
    </source>
</evidence>
<comment type="caution">
    <text evidence="2">The sequence shown here is derived from an EMBL/GenBank/DDBJ whole genome shotgun (WGS) entry which is preliminary data.</text>
</comment>
<evidence type="ECO:0000256" key="1">
    <source>
        <dbReference type="SAM" id="MobiDB-lite"/>
    </source>
</evidence>
<protein>
    <submittedName>
        <fullName evidence="2">Uncharacterized protein</fullName>
    </submittedName>
</protein>
<dbReference type="EMBL" id="AZBU02000001">
    <property type="protein sequence ID" value="TMS38779.1"/>
    <property type="molecule type" value="Genomic_DNA"/>
</dbReference>
<proteinExistence type="predicted"/>
<dbReference type="AlphaFoldDB" id="A0A4U8V0K0"/>
<keyword evidence="3" id="KW-1185">Reference proteome</keyword>
<dbReference type="PANTHER" id="PTHR11905">
    <property type="entry name" value="ADAM A DISINTEGRIN AND METALLOPROTEASE DOMAIN"/>
    <property type="match status" value="1"/>
</dbReference>
<sequence length="218" mass="24181">MHARLPKMSPKCLYSAHIKGVVESSIVNLCDSHGGMFGTLALPNGTYVIEPVNSHDSKADKGQHLVFRFRSHNFHGSAAANSSSGPLDDLHLPPSPSRHDQNGNTRNESFYAPPDNADDEWVDITSRKTRARRSANSWDHYVEVLVVADYKMLVYHQGNLENYVLTLFSTQDRSGHLPSPHAIMIADLDAPSFLCLPEQRVEDLRILRHAAANTTTGL</sequence>
<gene>
    <name evidence="2" type="ORF">L596_005424</name>
</gene>
<dbReference type="PANTHER" id="PTHR11905:SF256">
    <property type="entry name" value="PEPTIDASE M12B DOMAIN-CONTAINING PROTEIN"/>
    <property type="match status" value="1"/>
</dbReference>
<accession>A0A4U8V0K0</accession>
<reference evidence="2 3" key="2">
    <citation type="journal article" date="2019" name="G3 (Bethesda)">
        <title>Hybrid Assembly of the Genome of the Entomopathogenic Nematode Steinernema carpocapsae Identifies the X-Chromosome.</title>
        <authorList>
            <person name="Serra L."/>
            <person name="Macchietto M."/>
            <person name="Macias-Munoz A."/>
            <person name="McGill C.J."/>
            <person name="Rodriguez I.M."/>
            <person name="Rodriguez B."/>
            <person name="Murad R."/>
            <person name="Mortazavi A."/>
        </authorList>
    </citation>
    <scope>NUCLEOTIDE SEQUENCE [LARGE SCALE GENOMIC DNA]</scope>
    <source>
        <strain evidence="2 3">ALL</strain>
    </source>
</reference>